<proteinExistence type="predicted"/>
<dbReference type="Gene3D" id="1.25.40.10">
    <property type="entry name" value="Tetratricopeptide repeat domain"/>
    <property type="match status" value="5"/>
</dbReference>
<dbReference type="InterPro" id="IPR011990">
    <property type="entry name" value="TPR-like_helical_dom_sf"/>
</dbReference>
<dbReference type="EMBL" id="PGOL01002823">
    <property type="protein sequence ID" value="PKI44847.1"/>
    <property type="molecule type" value="Genomic_DNA"/>
</dbReference>
<organism evidence="1 2">
    <name type="scientific">Punica granatum</name>
    <name type="common">Pomegranate</name>
    <dbReference type="NCBI Taxonomy" id="22663"/>
    <lineage>
        <taxon>Eukaryota</taxon>
        <taxon>Viridiplantae</taxon>
        <taxon>Streptophyta</taxon>
        <taxon>Embryophyta</taxon>
        <taxon>Tracheophyta</taxon>
        <taxon>Spermatophyta</taxon>
        <taxon>Magnoliopsida</taxon>
        <taxon>eudicotyledons</taxon>
        <taxon>Gunneridae</taxon>
        <taxon>Pentapetalae</taxon>
        <taxon>rosids</taxon>
        <taxon>malvids</taxon>
        <taxon>Myrtales</taxon>
        <taxon>Lythraceae</taxon>
        <taxon>Punica</taxon>
    </lineage>
</organism>
<dbReference type="GO" id="GO:0009451">
    <property type="term" value="P:RNA modification"/>
    <property type="evidence" value="ECO:0007669"/>
    <property type="project" value="InterPro"/>
</dbReference>
<dbReference type="InterPro" id="IPR046960">
    <property type="entry name" value="PPR_At4g14850-like_plant"/>
</dbReference>
<dbReference type="PROSITE" id="PS51375">
    <property type="entry name" value="PPR"/>
    <property type="match status" value="7"/>
</dbReference>
<dbReference type="GO" id="GO:0099402">
    <property type="term" value="P:plant organ development"/>
    <property type="evidence" value="ECO:0007669"/>
    <property type="project" value="UniProtKB-ARBA"/>
</dbReference>
<keyword evidence="2" id="KW-1185">Reference proteome</keyword>
<evidence type="ECO:0000313" key="2">
    <source>
        <dbReference type="Proteomes" id="UP000233551"/>
    </source>
</evidence>
<dbReference type="InterPro" id="IPR002885">
    <property type="entry name" value="PPR_rpt"/>
</dbReference>
<dbReference type="FunFam" id="1.25.40.10:FF:001174">
    <property type="entry name" value="Pentatricopeptide repeat-containing protein At3g49740"/>
    <property type="match status" value="1"/>
</dbReference>
<dbReference type="Pfam" id="PF20431">
    <property type="entry name" value="E_motif"/>
    <property type="match status" value="1"/>
</dbReference>
<dbReference type="GeneID" id="116206725"/>
<evidence type="ECO:0000313" key="1">
    <source>
        <dbReference type="EMBL" id="PKI44847.1"/>
    </source>
</evidence>
<dbReference type="Pfam" id="PF01535">
    <property type="entry name" value="PPR"/>
    <property type="match status" value="6"/>
</dbReference>
<dbReference type="Pfam" id="PF13041">
    <property type="entry name" value="PPR_2"/>
    <property type="match status" value="2"/>
</dbReference>
<gene>
    <name evidence="1" type="ORF">CRG98_034795</name>
</gene>
<dbReference type="NCBIfam" id="TIGR00756">
    <property type="entry name" value="PPR"/>
    <property type="match status" value="5"/>
</dbReference>
<comment type="caution">
    <text evidence="1">The sequence shown here is derived from an EMBL/GenBank/DDBJ whole genome shotgun (WGS) entry which is preliminary data.</text>
</comment>
<dbReference type="OrthoDB" id="751155at2759"/>
<dbReference type="STRING" id="22663.A0A2I0ILH6"/>
<protein>
    <submittedName>
        <fullName evidence="1">Uncharacterized protein</fullName>
    </submittedName>
</protein>
<accession>A0A2I0ILH6</accession>
<dbReference type="FunFam" id="1.25.40.10:FF:000158">
    <property type="entry name" value="pentatricopeptide repeat-containing protein At2g33680"/>
    <property type="match status" value="1"/>
</dbReference>
<sequence>MEAPMLSLTEILSTENPANQLYKLNRLLAALTRSRRHSDCLGLFARARCHLRPDHCTLSTALSATARSRNTTFGAQLHALSVRTGLTTYLHVSNSLLSLYERADDIDSVRRVFDEIENPDVYSRTTFLSACVKLGHLGYAYQVFNEMPEKELAVWNAMITGFAEIGHEEMVFWMFSEMHRLGVGHDNYSFASVLSVCSLGTVDIGKQVHCLIIKTGLLARVVVINALLTLYFNCEYHSEACAVFNEAGVRDEITFNAMINGLVGLNRGEEALVIFRKILEACLGPTELTFVSLMCLDLSKESAGQLHSQAVKRGLESYTSVSNAAMSMYSSCEDLCTAHMIFDQLEEKDLVSWNTIISCYARGNLCKSAISAFLQMRWLGISPDEYSFGSLLASSDSVEIVETVRALLLKNGLIEKVQVCNALVSSYFKNGYVDQALEIFQGMPHKNLITWNTLISGLMFNGFLFQGLEGFSQLLISGLRPNVYTLTIALSICANICSLGHGRQMHSYILRNGFSLHSLLGNSLIAMYSKCGDFNHSLRVFDVMVERDKVSWNSAISALAQHGKGKEAVELFEDMRKEASCRPDEATFTALISACSRSGLLNEGAEVFNTMVNSYGIIPQEDHVSCLLDLVGRAGYLDEVERAISSDHLKGSRSSLWTLFSACAAHGNLRLGRVVAQLLLGSEKGDPSVYVLLSNIYAAAGQWKEAADVREDLKKNGVVKQLGCSWIGS</sequence>
<dbReference type="PANTHER" id="PTHR47926">
    <property type="entry name" value="PENTATRICOPEPTIDE REPEAT-CONTAINING PROTEIN"/>
    <property type="match status" value="1"/>
</dbReference>
<dbReference type="AlphaFoldDB" id="A0A2I0ILH6"/>
<dbReference type="FunFam" id="1.25.40.10:FF:000196">
    <property type="entry name" value="Pentatricopeptide repeat-containing protein At4g14850"/>
    <property type="match status" value="1"/>
</dbReference>
<dbReference type="InterPro" id="IPR046848">
    <property type="entry name" value="E_motif"/>
</dbReference>
<name>A0A2I0ILH6_PUNGR</name>
<dbReference type="Proteomes" id="UP000233551">
    <property type="component" value="Unassembled WGS sequence"/>
</dbReference>
<dbReference type="GO" id="GO:0003723">
    <property type="term" value="F:RNA binding"/>
    <property type="evidence" value="ECO:0007669"/>
    <property type="project" value="InterPro"/>
</dbReference>
<reference evidence="1 2" key="1">
    <citation type="submission" date="2017-11" db="EMBL/GenBank/DDBJ databases">
        <title>De-novo sequencing of pomegranate (Punica granatum L.) genome.</title>
        <authorList>
            <person name="Akparov Z."/>
            <person name="Amiraslanov A."/>
            <person name="Hajiyeva S."/>
            <person name="Abbasov M."/>
            <person name="Kaur K."/>
            <person name="Hamwieh A."/>
            <person name="Solovyev V."/>
            <person name="Salamov A."/>
            <person name="Braich B."/>
            <person name="Kosarev P."/>
            <person name="Mahmoud A."/>
            <person name="Hajiyev E."/>
            <person name="Babayeva S."/>
            <person name="Izzatullayeva V."/>
            <person name="Mammadov A."/>
            <person name="Mammadov A."/>
            <person name="Sharifova S."/>
            <person name="Ojaghi J."/>
            <person name="Eynullazada K."/>
            <person name="Bayramov B."/>
            <person name="Abdulazimova A."/>
            <person name="Shahmuradov I."/>
        </authorList>
    </citation>
    <scope>NUCLEOTIDE SEQUENCE [LARGE SCALE GENOMIC DNA]</scope>
    <source>
        <strain evidence="2">cv. AG2017</strain>
        <tissue evidence="1">Leaf</tissue>
    </source>
</reference>